<protein>
    <recommendedName>
        <fullName evidence="3">ubiquitinyl hydrolase 1</fullName>
        <ecNumber evidence="3">3.4.19.12</ecNumber>
    </recommendedName>
</protein>
<evidence type="ECO:0000256" key="6">
    <source>
        <dbReference type="ARBA" id="ARBA00022801"/>
    </source>
</evidence>
<dbReference type="GO" id="GO:0004843">
    <property type="term" value="F:cysteine-type deubiquitinase activity"/>
    <property type="evidence" value="ECO:0007669"/>
    <property type="project" value="UniProtKB-EC"/>
</dbReference>
<dbReference type="Gene3D" id="3.40.250.10">
    <property type="entry name" value="Rhodanese-like domain"/>
    <property type="match status" value="1"/>
</dbReference>
<feature type="region of interest" description="Disordered" evidence="8">
    <location>
        <begin position="703"/>
        <end position="729"/>
    </location>
</feature>
<dbReference type="PROSITE" id="PS00972">
    <property type="entry name" value="USP_1"/>
    <property type="match status" value="1"/>
</dbReference>
<organism evidence="11 12">
    <name type="scientific">Schizophyllum amplum</name>
    <dbReference type="NCBI Taxonomy" id="97359"/>
    <lineage>
        <taxon>Eukaryota</taxon>
        <taxon>Fungi</taxon>
        <taxon>Dikarya</taxon>
        <taxon>Basidiomycota</taxon>
        <taxon>Agaricomycotina</taxon>
        <taxon>Agaricomycetes</taxon>
        <taxon>Agaricomycetidae</taxon>
        <taxon>Agaricales</taxon>
        <taxon>Schizophyllaceae</taxon>
        <taxon>Schizophyllum</taxon>
    </lineage>
</organism>
<keyword evidence="4" id="KW-0645">Protease</keyword>
<dbReference type="InterPro" id="IPR036873">
    <property type="entry name" value="Rhodanese-like_dom_sf"/>
</dbReference>
<evidence type="ECO:0000256" key="2">
    <source>
        <dbReference type="ARBA" id="ARBA00009085"/>
    </source>
</evidence>
<comment type="caution">
    <text evidence="11">The sequence shown here is derived from an EMBL/GenBank/DDBJ whole genome shotgun (WGS) entry which is preliminary data.</text>
</comment>
<dbReference type="EMBL" id="VDMD01000041">
    <property type="protein sequence ID" value="TRM57899.1"/>
    <property type="molecule type" value="Genomic_DNA"/>
</dbReference>
<dbReference type="OrthoDB" id="292964at2759"/>
<name>A0A550BZC5_9AGAR</name>
<dbReference type="EC" id="3.4.19.12" evidence="3"/>
<evidence type="ECO:0000256" key="5">
    <source>
        <dbReference type="ARBA" id="ARBA00022786"/>
    </source>
</evidence>
<dbReference type="InterPro" id="IPR028889">
    <property type="entry name" value="USP"/>
</dbReference>
<feature type="region of interest" description="Disordered" evidence="8">
    <location>
        <begin position="281"/>
        <end position="308"/>
    </location>
</feature>
<feature type="domain" description="USP" evidence="10">
    <location>
        <begin position="764"/>
        <end position="1110"/>
    </location>
</feature>
<dbReference type="Gene3D" id="3.90.70.10">
    <property type="entry name" value="Cysteine proteinases"/>
    <property type="match status" value="1"/>
</dbReference>
<evidence type="ECO:0000256" key="3">
    <source>
        <dbReference type="ARBA" id="ARBA00012759"/>
    </source>
</evidence>
<dbReference type="AlphaFoldDB" id="A0A550BZC5"/>
<accession>A0A550BZC5</accession>
<dbReference type="GO" id="GO:0006508">
    <property type="term" value="P:proteolysis"/>
    <property type="evidence" value="ECO:0007669"/>
    <property type="project" value="UniProtKB-KW"/>
</dbReference>
<evidence type="ECO:0000313" key="11">
    <source>
        <dbReference type="EMBL" id="TRM57899.1"/>
    </source>
</evidence>
<feature type="region of interest" description="Disordered" evidence="8">
    <location>
        <begin position="493"/>
        <end position="604"/>
    </location>
</feature>
<keyword evidence="12" id="KW-1185">Reference proteome</keyword>
<dbReference type="STRING" id="97359.A0A550BZC5"/>
<evidence type="ECO:0000259" key="9">
    <source>
        <dbReference type="PROSITE" id="PS50206"/>
    </source>
</evidence>
<feature type="domain" description="Rhodanese" evidence="9">
    <location>
        <begin position="368"/>
        <end position="491"/>
    </location>
</feature>
<keyword evidence="5" id="KW-0833">Ubl conjugation pathway</keyword>
<dbReference type="Pfam" id="PF00581">
    <property type="entry name" value="Rhodanese"/>
    <property type="match status" value="1"/>
</dbReference>
<dbReference type="PANTHER" id="PTHR21646:SF95">
    <property type="entry name" value="UBIQUITIN CARBOXYL-TERMINAL HYDROLASE 4-RELATED"/>
    <property type="match status" value="1"/>
</dbReference>
<feature type="compositionally biased region" description="Polar residues" evidence="8">
    <location>
        <begin position="290"/>
        <end position="299"/>
    </location>
</feature>
<keyword evidence="6" id="KW-0378">Hydrolase</keyword>
<feature type="compositionally biased region" description="Polar residues" evidence="8">
    <location>
        <begin position="7"/>
        <end position="38"/>
    </location>
</feature>
<evidence type="ECO:0000259" key="10">
    <source>
        <dbReference type="PROSITE" id="PS50235"/>
    </source>
</evidence>
<dbReference type="InterPro" id="IPR050185">
    <property type="entry name" value="Ub_carboxyl-term_hydrolase"/>
</dbReference>
<dbReference type="CDD" id="cd02674">
    <property type="entry name" value="Peptidase_C19R"/>
    <property type="match status" value="1"/>
</dbReference>
<dbReference type="InterPro" id="IPR001763">
    <property type="entry name" value="Rhodanese-like_dom"/>
</dbReference>
<dbReference type="SUPFAM" id="SSF52821">
    <property type="entry name" value="Rhodanese/Cell cycle control phosphatase"/>
    <property type="match status" value="1"/>
</dbReference>
<dbReference type="SUPFAM" id="SSF54001">
    <property type="entry name" value="Cysteine proteinases"/>
    <property type="match status" value="1"/>
</dbReference>
<comment type="similarity">
    <text evidence="2">Belongs to the peptidase C19 family.</text>
</comment>
<dbReference type="SMART" id="SM00450">
    <property type="entry name" value="RHOD"/>
    <property type="match status" value="1"/>
</dbReference>
<dbReference type="PROSITE" id="PS50206">
    <property type="entry name" value="RHODANESE_3"/>
    <property type="match status" value="1"/>
</dbReference>
<keyword evidence="7" id="KW-0788">Thiol protease</keyword>
<comment type="catalytic activity">
    <reaction evidence="1">
        <text>Thiol-dependent hydrolysis of ester, thioester, amide, peptide and isopeptide bonds formed by the C-terminal Gly of ubiquitin (a 76-residue protein attached to proteins as an intracellular targeting signal).</text>
        <dbReference type="EC" id="3.4.19.12"/>
    </reaction>
</comment>
<dbReference type="GO" id="GO:0016579">
    <property type="term" value="P:protein deubiquitination"/>
    <property type="evidence" value="ECO:0007669"/>
    <property type="project" value="InterPro"/>
</dbReference>
<dbReference type="CDD" id="cd00158">
    <property type="entry name" value="RHOD"/>
    <property type="match status" value="1"/>
</dbReference>
<proteinExistence type="inferred from homology"/>
<evidence type="ECO:0000256" key="8">
    <source>
        <dbReference type="SAM" id="MobiDB-lite"/>
    </source>
</evidence>
<dbReference type="Pfam" id="PF00443">
    <property type="entry name" value="UCH"/>
    <property type="match status" value="1"/>
</dbReference>
<evidence type="ECO:0000256" key="7">
    <source>
        <dbReference type="ARBA" id="ARBA00022807"/>
    </source>
</evidence>
<feature type="compositionally biased region" description="Basic and acidic residues" evidence="8">
    <location>
        <begin position="53"/>
        <end position="68"/>
    </location>
</feature>
<feature type="compositionally biased region" description="Low complexity" evidence="8">
    <location>
        <begin position="215"/>
        <end position="224"/>
    </location>
</feature>
<evidence type="ECO:0000256" key="1">
    <source>
        <dbReference type="ARBA" id="ARBA00000707"/>
    </source>
</evidence>
<feature type="region of interest" description="Disordered" evidence="8">
    <location>
        <begin position="186"/>
        <end position="224"/>
    </location>
</feature>
<feature type="region of interest" description="Disordered" evidence="8">
    <location>
        <begin position="324"/>
        <end position="349"/>
    </location>
</feature>
<feature type="region of interest" description="Disordered" evidence="8">
    <location>
        <begin position="246"/>
        <end position="267"/>
    </location>
</feature>
<dbReference type="PANTHER" id="PTHR21646">
    <property type="entry name" value="UBIQUITIN CARBOXYL-TERMINAL HYDROLASE"/>
    <property type="match status" value="1"/>
</dbReference>
<dbReference type="Proteomes" id="UP000320762">
    <property type="component" value="Unassembled WGS sequence"/>
</dbReference>
<feature type="region of interest" description="Disordered" evidence="8">
    <location>
        <begin position="1"/>
        <end position="74"/>
    </location>
</feature>
<dbReference type="InterPro" id="IPR038765">
    <property type="entry name" value="Papain-like_cys_pep_sf"/>
</dbReference>
<sequence>MPGISVLPSTPNGLPSPGPSSQALASLPSTSRMGTPGSSGNGPRRSDEEDSINEIKKSAQDAVTKETRGASGISLLRSARTQTVKGKEHEAKGELKEALSAYAKAAALAFRTLDHKDLLEEKKDKGGVFMKEVKQYIEHDYKDLAPKIRAIEDKLRTIEQSANGNGDGPKSIADRVRALQANGLNLPESRASAAAKPVPTPPTSPKRLSVQHTAGSLSSFSGLSSPVKATNPPLAFASPPPHAFVSPATLGPPSPASTPSSSPLIPTNHYSISEFSSNFPSIDELDENPRVSNGSTGSHLDQRIGDSKVSPSFSLKNLPLSIERPSSTPIPPTVNTFTSRPASPSSPVAVDWPKSNLATPKELLSYLREHKVLLIDVRNQAEFEREHIKALAVVCVEPLILQRANVSADTIDDALNVAAGVQLSCFRMREKFDLVVMYDRSSTSFERGSPLYVLNDAIYVTYMGPKPLKRPAMMLIGGIEAWRREFGGAELESGSAPSEALASTSLTPSSSAPISKSTTPNGMASPPLQPASSSSQPAFDPRTFYTPHRSRADTHSGTTPSLAGAMSPPVQEHRSHYSLDQSAGHMRSPAETSMNGMGSPPPLSRRTAIKQSISSNGANIAAPSPLLSNSMMNGGSITYPQYPRASAMGSVASTSFVASQNGMDITSPPQASVPAMTRRRSDFIDQSQEALMNLPTRQIDYPELSSSQPIRPPPAAASPALERQASRPWLKQRPSFSLIPAIGPPRISSQYPVMFWGDDKVGVSGLKNLGNTCYVNAPLQCLSATIPFAQFFKDTRWKNAINMHNSMGSKGVLSAAFAALVHQMWSSESQLIPSEFMRAIRAINDQYKGSDQHDSQEFLSFLLDGIHEDLNRILKRENYTRTPEQEAELERLPPQIASEQEWQAWRLRNDSIIVDYFQGQLRNQVKCLTCGQTSTTYNTFSILSLPVPHIRGGGKANLKACLDAFFNSETLEKDDAWDCPRCKVKRSASKSLMLARLPPVLVIHLKRFEAHGRFSDKIDTFVDFPVKALDLTSYMPPSLPMGADKSQLNGGMPMSPDDPRTQTPPYKYDLYRVDLFRRAWYYCDDSVTKELHDPRQVISQKAYVLFYKRVKAP</sequence>
<dbReference type="InterPro" id="IPR001394">
    <property type="entry name" value="Peptidase_C19_UCH"/>
</dbReference>
<gene>
    <name evidence="11" type="ORF">BD626DRAFT_513251</name>
</gene>
<feature type="compositionally biased region" description="Low complexity" evidence="8">
    <location>
        <begin position="498"/>
        <end position="538"/>
    </location>
</feature>
<evidence type="ECO:0000313" key="12">
    <source>
        <dbReference type="Proteomes" id="UP000320762"/>
    </source>
</evidence>
<dbReference type="InterPro" id="IPR018200">
    <property type="entry name" value="USP_CS"/>
</dbReference>
<dbReference type="PROSITE" id="PS50235">
    <property type="entry name" value="USP_3"/>
    <property type="match status" value="1"/>
</dbReference>
<evidence type="ECO:0000256" key="4">
    <source>
        <dbReference type="ARBA" id="ARBA00022670"/>
    </source>
</evidence>
<reference evidence="11 12" key="1">
    <citation type="journal article" date="2019" name="New Phytol.">
        <title>Comparative genomics reveals unique wood-decay strategies and fruiting body development in the Schizophyllaceae.</title>
        <authorList>
            <person name="Almasi E."/>
            <person name="Sahu N."/>
            <person name="Krizsan K."/>
            <person name="Balint B."/>
            <person name="Kovacs G.M."/>
            <person name="Kiss B."/>
            <person name="Cseklye J."/>
            <person name="Drula E."/>
            <person name="Henrissat B."/>
            <person name="Nagy I."/>
            <person name="Chovatia M."/>
            <person name="Adam C."/>
            <person name="LaButti K."/>
            <person name="Lipzen A."/>
            <person name="Riley R."/>
            <person name="Grigoriev I.V."/>
            <person name="Nagy L.G."/>
        </authorList>
    </citation>
    <scope>NUCLEOTIDE SEQUENCE [LARGE SCALE GENOMIC DNA]</scope>
    <source>
        <strain evidence="11 12">NL-1724</strain>
    </source>
</reference>